<dbReference type="PANTHER" id="PTHR37421:SF1">
    <property type="entry name" value="UPF0260 PROTEIN YCGN"/>
    <property type="match status" value="1"/>
</dbReference>
<sequence length="167" mass="19027">MTEQGFWRTKTLEDMSPAEWESLCDGCGRCCLNKLEDWETGEIAWTDVACRLLDGQSCRCSDYHNRLEAIPDCVPLNPETVRSLTWLPPTCGYRLVAEGRDLYWWHPLVSGEADTVHAAGMSVRGRTISEDLVPAEELEERIVTWPEETEARPRLADLKEKLSTLKD</sequence>
<name>A0A1H9M8W7_9HYPH</name>
<evidence type="ECO:0000313" key="3">
    <source>
        <dbReference type="Proteomes" id="UP000199647"/>
    </source>
</evidence>
<comment type="similarity">
    <text evidence="1">Belongs to the UPF0260 family.</text>
</comment>
<dbReference type="InterPro" id="IPR008228">
    <property type="entry name" value="UCP006173"/>
</dbReference>
<reference evidence="2 3" key="1">
    <citation type="submission" date="2016-10" db="EMBL/GenBank/DDBJ databases">
        <authorList>
            <person name="de Groot N.N."/>
        </authorList>
    </citation>
    <scope>NUCLEOTIDE SEQUENCE [LARGE SCALE GENOMIC DNA]</scope>
    <source>
        <strain evidence="2 3">A52C2</strain>
    </source>
</reference>
<evidence type="ECO:0000313" key="2">
    <source>
        <dbReference type="EMBL" id="SER20210.1"/>
    </source>
</evidence>
<organism evidence="2 3">
    <name type="scientific">Faunimonas pinastri</name>
    <dbReference type="NCBI Taxonomy" id="1855383"/>
    <lineage>
        <taxon>Bacteria</taxon>
        <taxon>Pseudomonadati</taxon>
        <taxon>Pseudomonadota</taxon>
        <taxon>Alphaproteobacteria</taxon>
        <taxon>Hyphomicrobiales</taxon>
        <taxon>Afifellaceae</taxon>
        <taxon>Faunimonas</taxon>
    </lineage>
</organism>
<dbReference type="HAMAP" id="MF_00676">
    <property type="entry name" value="UPF0260"/>
    <property type="match status" value="1"/>
</dbReference>
<dbReference type="Proteomes" id="UP000199647">
    <property type="component" value="Unassembled WGS sequence"/>
</dbReference>
<dbReference type="OrthoDB" id="9786855at2"/>
<gene>
    <name evidence="2" type="ORF">SAMN05216548_11317</name>
</gene>
<dbReference type="InterPro" id="IPR005358">
    <property type="entry name" value="Puta_zinc/iron-chelating_dom"/>
</dbReference>
<protein>
    <recommendedName>
        <fullName evidence="1">UPF0260 protein SAMN05216548_11317</fullName>
    </recommendedName>
</protein>
<dbReference type="PANTHER" id="PTHR37421">
    <property type="entry name" value="UPF0260 PROTEIN YCGN"/>
    <property type="match status" value="1"/>
</dbReference>
<dbReference type="PIRSF" id="PIRSF006173">
    <property type="entry name" value="UCP006173"/>
    <property type="match status" value="1"/>
</dbReference>
<accession>A0A1H9M8W7</accession>
<dbReference type="EMBL" id="FOFG01000013">
    <property type="protein sequence ID" value="SER20210.1"/>
    <property type="molecule type" value="Genomic_DNA"/>
</dbReference>
<dbReference type="NCBIfam" id="NF003507">
    <property type="entry name" value="PRK05170.2-5"/>
    <property type="match status" value="1"/>
</dbReference>
<dbReference type="RefSeq" id="WP_092498169.1">
    <property type="nucleotide sequence ID" value="NZ_FOFG01000013.1"/>
</dbReference>
<dbReference type="STRING" id="1855383.SAMN05216548_11317"/>
<dbReference type="AlphaFoldDB" id="A0A1H9M8W7"/>
<proteinExistence type="inferred from homology"/>
<dbReference type="Pfam" id="PF03692">
    <property type="entry name" value="CxxCxxCC"/>
    <property type="match status" value="1"/>
</dbReference>
<dbReference type="NCBIfam" id="NF003501">
    <property type="entry name" value="PRK05170.1-5"/>
    <property type="match status" value="1"/>
</dbReference>
<keyword evidence="3" id="KW-1185">Reference proteome</keyword>
<evidence type="ECO:0000256" key="1">
    <source>
        <dbReference type="HAMAP-Rule" id="MF_00676"/>
    </source>
</evidence>